<dbReference type="GO" id="GO:0003677">
    <property type="term" value="F:DNA binding"/>
    <property type="evidence" value="ECO:0007669"/>
    <property type="project" value="InterPro"/>
</dbReference>
<name>A0A0G1F0T2_9BACT</name>
<comment type="caution">
    <text evidence="2">The sequence shown here is derived from an EMBL/GenBank/DDBJ whole genome shotgun (WGS) entry which is preliminary data.</text>
</comment>
<sequence>MPIRIDPLVPGEIYHIINRGVASMPIFLDDLHYRHALETAFYYRYKILSQRYSYFSRMPRLDKSDILLKLNQAKEYCVEIIAYCLMPNHFHFLLKQITENGISSFMLKFSDSYTRYFNTKNKRIGPIFQGRFKSVRVESEQQLLHVSRYIHLNPYSSGIAKTIADLKDYPYSSLPEYLGNTKDLFCQKDIISSYFRKPGAYEDFIFSQADHQRSLSIIKHLLLENLETE</sequence>
<dbReference type="PATRIC" id="fig|1618369.3.peg.126"/>
<accession>A0A0G1F0T2</accession>
<dbReference type="PANTHER" id="PTHR34322">
    <property type="entry name" value="TRANSPOSASE, Y1_TNP DOMAIN-CONTAINING"/>
    <property type="match status" value="1"/>
</dbReference>
<gene>
    <name evidence="2" type="ORF">UV54_C0006G0003</name>
</gene>
<dbReference type="InterPro" id="IPR002686">
    <property type="entry name" value="Transposase_17"/>
</dbReference>
<dbReference type="STRING" id="1618369.UV54_C0006G0003"/>
<evidence type="ECO:0000313" key="2">
    <source>
        <dbReference type="EMBL" id="KKS80428.1"/>
    </source>
</evidence>
<dbReference type="SMART" id="SM01321">
    <property type="entry name" value="Y1_Tnp"/>
    <property type="match status" value="1"/>
</dbReference>
<evidence type="ECO:0000313" key="3">
    <source>
        <dbReference type="Proteomes" id="UP000034213"/>
    </source>
</evidence>
<proteinExistence type="predicted"/>
<dbReference type="GO" id="GO:0006313">
    <property type="term" value="P:DNA transposition"/>
    <property type="evidence" value="ECO:0007669"/>
    <property type="project" value="InterPro"/>
</dbReference>
<evidence type="ECO:0000259" key="1">
    <source>
        <dbReference type="SMART" id="SM01321"/>
    </source>
</evidence>
<organism evidence="2 3">
    <name type="scientific">Candidatus Beckwithbacteria bacterium GW2011_GWA2_43_10</name>
    <dbReference type="NCBI Taxonomy" id="1618369"/>
    <lineage>
        <taxon>Bacteria</taxon>
        <taxon>Candidatus Beckwithiibacteriota</taxon>
    </lineage>
</organism>
<dbReference type="Proteomes" id="UP000034213">
    <property type="component" value="Unassembled WGS sequence"/>
</dbReference>
<dbReference type="GO" id="GO:0004803">
    <property type="term" value="F:transposase activity"/>
    <property type="evidence" value="ECO:0007669"/>
    <property type="project" value="InterPro"/>
</dbReference>
<dbReference type="PANTHER" id="PTHR34322:SF2">
    <property type="entry name" value="TRANSPOSASE IS200-LIKE DOMAIN-CONTAINING PROTEIN"/>
    <property type="match status" value="1"/>
</dbReference>
<protein>
    <recommendedName>
        <fullName evidence="1">Transposase IS200-like domain-containing protein</fullName>
    </recommendedName>
</protein>
<reference evidence="2 3" key="1">
    <citation type="journal article" date="2015" name="Nature">
        <title>rRNA introns, odd ribosomes, and small enigmatic genomes across a large radiation of phyla.</title>
        <authorList>
            <person name="Brown C.T."/>
            <person name="Hug L.A."/>
            <person name="Thomas B.C."/>
            <person name="Sharon I."/>
            <person name="Castelle C.J."/>
            <person name="Singh A."/>
            <person name="Wilkins M.J."/>
            <person name="Williams K.H."/>
            <person name="Banfield J.F."/>
        </authorList>
    </citation>
    <scope>NUCLEOTIDE SEQUENCE [LARGE SCALE GENOMIC DNA]</scope>
</reference>
<feature type="domain" description="Transposase IS200-like" evidence="1">
    <location>
        <begin position="9"/>
        <end position="153"/>
    </location>
</feature>
<dbReference type="Gene3D" id="3.30.70.1290">
    <property type="entry name" value="Transposase IS200-like"/>
    <property type="match status" value="1"/>
</dbReference>
<dbReference type="Pfam" id="PF01797">
    <property type="entry name" value="Y1_Tnp"/>
    <property type="match status" value="1"/>
</dbReference>
<dbReference type="AlphaFoldDB" id="A0A0G1F0T2"/>
<dbReference type="EMBL" id="LCEW01000006">
    <property type="protein sequence ID" value="KKS80428.1"/>
    <property type="molecule type" value="Genomic_DNA"/>
</dbReference>
<dbReference type="SUPFAM" id="SSF143422">
    <property type="entry name" value="Transposase IS200-like"/>
    <property type="match status" value="1"/>
</dbReference>
<dbReference type="InterPro" id="IPR036515">
    <property type="entry name" value="Transposase_17_sf"/>
</dbReference>